<dbReference type="AlphaFoldDB" id="A0A2S5RDW5"/>
<keyword evidence="2" id="KW-1133">Transmembrane helix</keyword>
<comment type="similarity">
    <text evidence="1">Belongs to the UPF0236 family.</text>
</comment>
<dbReference type="InterPro" id="IPR009620">
    <property type="entry name" value="UPF0236"/>
</dbReference>
<protein>
    <submittedName>
        <fullName evidence="3">Uncharacterized protein</fullName>
    </submittedName>
</protein>
<accession>A0A2S5RDW5</accession>
<dbReference type="EMBL" id="PHNE01000002">
    <property type="protein sequence ID" value="PPE05488.1"/>
    <property type="molecule type" value="Genomic_DNA"/>
</dbReference>
<evidence type="ECO:0000256" key="1">
    <source>
        <dbReference type="ARBA" id="ARBA00006539"/>
    </source>
</evidence>
<keyword evidence="2" id="KW-0472">Membrane</keyword>
<evidence type="ECO:0000313" key="4">
    <source>
        <dbReference type="Proteomes" id="UP000237865"/>
    </source>
</evidence>
<dbReference type="Proteomes" id="UP000237865">
    <property type="component" value="Unassembled WGS sequence"/>
</dbReference>
<gene>
    <name evidence="3" type="ORF">ELUCI_v1c05810</name>
</gene>
<sequence length="85" mass="10445">MWINEKLEYKKILDQKKLELEELDYKLLKNRDKKRYILIKVAPRTISTKFGTLTFNRRIYMDNTKSVFIFHVVSLFVKESLLFWK</sequence>
<reference evidence="3 4" key="1">
    <citation type="submission" date="2017-11" db="EMBL/GenBank/DDBJ databases">
        <title>Genome sequence of Entomoplasma lucivorax PIPN-2 (ATCC 49196).</title>
        <authorList>
            <person name="Lo W.-S."/>
            <person name="Gasparich G.E."/>
            <person name="Kuo C.-H."/>
        </authorList>
    </citation>
    <scope>NUCLEOTIDE SEQUENCE [LARGE SCALE GENOMIC DNA]</scope>
    <source>
        <strain evidence="3 4">PIPN-2</strain>
    </source>
</reference>
<dbReference type="Pfam" id="PF06782">
    <property type="entry name" value="UPF0236"/>
    <property type="match status" value="1"/>
</dbReference>
<comment type="caution">
    <text evidence="3">The sequence shown here is derived from an EMBL/GenBank/DDBJ whole genome shotgun (WGS) entry which is preliminary data.</text>
</comment>
<evidence type="ECO:0000313" key="3">
    <source>
        <dbReference type="EMBL" id="PPE05488.1"/>
    </source>
</evidence>
<evidence type="ECO:0000256" key="2">
    <source>
        <dbReference type="SAM" id="Phobius"/>
    </source>
</evidence>
<organism evidence="3 4">
    <name type="scientific">Williamsoniiplasma lucivorax</name>
    <dbReference type="NCBI Taxonomy" id="209274"/>
    <lineage>
        <taxon>Bacteria</taxon>
        <taxon>Bacillati</taxon>
        <taxon>Mycoplasmatota</taxon>
        <taxon>Mollicutes</taxon>
        <taxon>Entomoplasmatales</taxon>
        <taxon>Williamsoniiplasma</taxon>
    </lineage>
</organism>
<feature type="transmembrane region" description="Helical" evidence="2">
    <location>
        <begin position="67"/>
        <end position="84"/>
    </location>
</feature>
<proteinExistence type="inferred from homology"/>
<name>A0A2S5RDW5_9MOLU</name>
<keyword evidence="2" id="KW-0812">Transmembrane</keyword>
<dbReference type="RefSeq" id="WP_028126352.1">
    <property type="nucleotide sequence ID" value="NZ_PHNE01000002.1"/>
</dbReference>
<keyword evidence="4" id="KW-1185">Reference proteome</keyword>